<evidence type="ECO:0000256" key="13">
    <source>
        <dbReference type="ARBA" id="ARBA00023136"/>
    </source>
</evidence>
<comment type="cofactor">
    <cofactor evidence="1 14">
        <name>heme</name>
        <dbReference type="ChEBI" id="CHEBI:30413"/>
    </cofactor>
</comment>
<evidence type="ECO:0000256" key="5">
    <source>
        <dbReference type="ARBA" id="ARBA00010617"/>
    </source>
</evidence>
<feature type="binding site" description="axial binding residue" evidence="14">
    <location>
        <position position="423"/>
    </location>
    <ligand>
        <name>heme</name>
        <dbReference type="ChEBI" id="CHEBI:30413"/>
    </ligand>
    <ligandPart>
        <name>Fe</name>
        <dbReference type="ChEBI" id="CHEBI:18248"/>
    </ligandPart>
</feature>
<evidence type="ECO:0000313" key="15">
    <source>
        <dbReference type="EMBL" id="KAF7992669.1"/>
    </source>
</evidence>
<keyword evidence="12" id="KW-0503">Monooxygenase</keyword>
<name>A0A835CQ97_APHGI</name>
<dbReference type="GO" id="GO:0006082">
    <property type="term" value="P:organic acid metabolic process"/>
    <property type="evidence" value="ECO:0007669"/>
    <property type="project" value="TreeGrafter"/>
</dbReference>
<evidence type="ECO:0008006" key="17">
    <source>
        <dbReference type="Google" id="ProtNLM"/>
    </source>
</evidence>
<gene>
    <name evidence="15" type="ORF">HCN44_005013</name>
</gene>
<proteinExistence type="inferred from homology"/>
<evidence type="ECO:0000256" key="12">
    <source>
        <dbReference type="ARBA" id="ARBA00023033"/>
    </source>
</evidence>
<evidence type="ECO:0000256" key="8">
    <source>
        <dbReference type="ARBA" id="ARBA00022824"/>
    </source>
</evidence>
<evidence type="ECO:0000256" key="4">
    <source>
        <dbReference type="ARBA" id="ARBA00004406"/>
    </source>
</evidence>
<dbReference type="PANTHER" id="PTHR24300">
    <property type="entry name" value="CYTOCHROME P450 508A4-RELATED"/>
    <property type="match status" value="1"/>
</dbReference>
<evidence type="ECO:0000256" key="3">
    <source>
        <dbReference type="ARBA" id="ARBA00004174"/>
    </source>
</evidence>
<accession>A0A835CQ97</accession>
<dbReference type="SUPFAM" id="SSF48264">
    <property type="entry name" value="Cytochrome P450"/>
    <property type="match status" value="1"/>
</dbReference>
<evidence type="ECO:0000313" key="16">
    <source>
        <dbReference type="Proteomes" id="UP000639338"/>
    </source>
</evidence>
<dbReference type="AlphaFoldDB" id="A0A835CQ97"/>
<dbReference type="GO" id="GO:0020037">
    <property type="term" value="F:heme binding"/>
    <property type="evidence" value="ECO:0007669"/>
    <property type="project" value="InterPro"/>
</dbReference>
<comment type="function">
    <text evidence="2">May be involved in the metabolism of insect hormones and in the breakdown of synthetic insecticides.</text>
</comment>
<dbReference type="EMBL" id="JACMRX010000003">
    <property type="protein sequence ID" value="KAF7992669.1"/>
    <property type="molecule type" value="Genomic_DNA"/>
</dbReference>
<keyword evidence="16" id="KW-1185">Reference proteome</keyword>
<comment type="caution">
    <text evidence="15">The sequence shown here is derived from an EMBL/GenBank/DDBJ whole genome shotgun (WGS) entry which is preliminary data.</text>
</comment>
<comment type="subcellular location">
    <subcellularLocation>
        <location evidence="4">Endoplasmic reticulum membrane</location>
        <topology evidence="4">Peripheral membrane protein</topology>
    </subcellularLocation>
    <subcellularLocation>
        <location evidence="3">Microsome membrane</location>
        <topology evidence="3">Peripheral membrane protein</topology>
    </subcellularLocation>
</comment>
<dbReference type="FunFam" id="1.10.630.10:FF:000238">
    <property type="entry name" value="Cytochrome P450 2A6"/>
    <property type="match status" value="1"/>
</dbReference>
<sequence>MLVLYLSVVILLITWIIKKKYGDKLNLPPGPKGLPIVGYLPWLDAKAPHESLTLVSQKYGKICGLWMGSVYTVLLSDPKIIRQTLARDTFSGRAPLYLTHGIMKGYGIICAEGELWKEQRKFVTTTLKNLGMVKFGSKRDQMEERIVRSVNELIENFKENLNIFEIDPLEILHHCIGNLMNDIVFGKVYNENDETWKWLRFLQEDGIKHIGIAGPLNFLPFLRFIPKYNKVMNFLIEGKLKTHKIYKNMIEEHEKNPVNCDNFLAAFNDEIIKKRNENNGIVGSFTEQQYYHLLADICGAGTDTSLMTIRWFLLYMATNPEQQEKIYQDIFDVMGDKEITLNDRSKLVRLESSICEVQRIRSIVPIGIPHGCTMVVPLLWSIHMSSEYFKNPEEFNHDRFLNDDGTFKKSEAFIPFQTGKRVCVGDELARMILFLYAGRILQNYKISIPKNHVVDLRGDIGITLIPKPHKLVFSSRL</sequence>
<dbReference type="PRINTS" id="PR00385">
    <property type="entry name" value="P450"/>
</dbReference>
<reference evidence="15 16" key="1">
    <citation type="submission" date="2020-08" db="EMBL/GenBank/DDBJ databases">
        <title>Aphidius gifuensis genome sequencing and assembly.</title>
        <authorList>
            <person name="Du Z."/>
        </authorList>
    </citation>
    <scope>NUCLEOTIDE SEQUENCE [LARGE SCALE GENOMIC DNA]</scope>
    <source>
        <strain evidence="15">YNYX2018</strain>
        <tissue evidence="15">Adults</tissue>
    </source>
</reference>
<keyword evidence="6 14" id="KW-0349">Heme</keyword>
<evidence type="ECO:0000256" key="11">
    <source>
        <dbReference type="ARBA" id="ARBA00023004"/>
    </source>
</evidence>
<dbReference type="PRINTS" id="PR00463">
    <property type="entry name" value="EP450I"/>
</dbReference>
<dbReference type="Proteomes" id="UP000639338">
    <property type="component" value="Unassembled WGS sequence"/>
</dbReference>
<evidence type="ECO:0000256" key="9">
    <source>
        <dbReference type="ARBA" id="ARBA00022848"/>
    </source>
</evidence>
<evidence type="ECO:0000256" key="6">
    <source>
        <dbReference type="ARBA" id="ARBA00022617"/>
    </source>
</evidence>
<comment type="similarity">
    <text evidence="5">Belongs to the cytochrome P450 family.</text>
</comment>
<dbReference type="InterPro" id="IPR036396">
    <property type="entry name" value="Cyt_P450_sf"/>
</dbReference>
<dbReference type="OrthoDB" id="1844152at2759"/>
<dbReference type="InterPro" id="IPR001128">
    <property type="entry name" value="Cyt_P450"/>
</dbReference>
<dbReference type="Pfam" id="PF00067">
    <property type="entry name" value="p450"/>
    <property type="match status" value="1"/>
</dbReference>
<dbReference type="GO" id="GO:0005506">
    <property type="term" value="F:iron ion binding"/>
    <property type="evidence" value="ECO:0007669"/>
    <property type="project" value="InterPro"/>
</dbReference>
<dbReference type="GO" id="GO:0005789">
    <property type="term" value="C:endoplasmic reticulum membrane"/>
    <property type="evidence" value="ECO:0007669"/>
    <property type="project" value="UniProtKB-SubCell"/>
</dbReference>
<keyword evidence="8" id="KW-0256">Endoplasmic reticulum</keyword>
<keyword evidence="13" id="KW-0472">Membrane</keyword>
<evidence type="ECO:0000256" key="7">
    <source>
        <dbReference type="ARBA" id="ARBA00022723"/>
    </source>
</evidence>
<keyword evidence="11 14" id="KW-0408">Iron</keyword>
<dbReference type="InterPro" id="IPR002401">
    <property type="entry name" value="Cyt_P450_E_grp-I"/>
</dbReference>
<organism evidence="15 16">
    <name type="scientific">Aphidius gifuensis</name>
    <name type="common">Parasitoid wasp</name>
    <dbReference type="NCBI Taxonomy" id="684658"/>
    <lineage>
        <taxon>Eukaryota</taxon>
        <taxon>Metazoa</taxon>
        <taxon>Ecdysozoa</taxon>
        <taxon>Arthropoda</taxon>
        <taxon>Hexapoda</taxon>
        <taxon>Insecta</taxon>
        <taxon>Pterygota</taxon>
        <taxon>Neoptera</taxon>
        <taxon>Endopterygota</taxon>
        <taxon>Hymenoptera</taxon>
        <taxon>Apocrita</taxon>
        <taxon>Ichneumonoidea</taxon>
        <taxon>Braconidae</taxon>
        <taxon>Aphidiinae</taxon>
        <taxon>Aphidius</taxon>
    </lineage>
</organism>
<evidence type="ECO:0000256" key="1">
    <source>
        <dbReference type="ARBA" id="ARBA00001971"/>
    </source>
</evidence>
<dbReference type="GO" id="GO:0008395">
    <property type="term" value="F:steroid hydroxylase activity"/>
    <property type="evidence" value="ECO:0007669"/>
    <property type="project" value="TreeGrafter"/>
</dbReference>
<dbReference type="PANTHER" id="PTHR24300:SF403">
    <property type="entry name" value="CYTOCHROME P450 306A1"/>
    <property type="match status" value="1"/>
</dbReference>
<dbReference type="InterPro" id="IPR050182">
    <property type="entry name" value="Cytochrome_P450_fam2"/>
</dbReference>
<keyword evidence="7 14" id="KW-0479">Metal-binding</keyword>
<dbReference type="GO" id="GO:0016712">
    <property type="term" value="F:oxidoreductase activity, acting on paired donors, with incorporation or reduction of molecular oxygen, reduced flavin or flavoprotein as one donor, and incorporation of one atom of oxygen"/>
    <property type="evidence" value="ECO:0007669"/>
    <property type="project" value="TreeGrafter"/>
</dbReference>
<keyword evidence="9" id="KW-0492">Microsome</keyword>
<evidence type="ECO:0000256" key="14">
    <source>
        <dbReference type="PIRSR" id="PIRSR602401-1"/>
    </source>
</evidence>
<evidence type="ECO:0000256" key="2">
    <source>
        <dbReference type="ARBA" id="ARBA00003690"/>
    </source>
</evidence>
<keyword evidence="10" id="KW-0560">Oxidoreductase</keyword>
<evidence type="ECO:0000256" key="10">
    <source>
        <dbReference type="ARBA" id="ARBA00023002"/>
    </source>
</evidence>
<dbReference type="Gene3D" id="1.10.630.10">
    <property type="entry name" value="Cytochrome P450"/>
    <property type="match status" value="1"/>
</dbReference>
<protein>
    <recommendedName>
        <fullName evidence="17">Cytochrome P450</fullName>
    </recommendedName>
</protein>
<dbReference type="GO" id="GO:0006805">
    <property type="term" value="P:xenobiotic metabolic process"/>
    <property type="evidence" value="ECO:0007669"/>
    <property type="project" value="TreeGrafter"/>
</dbReference>